<dbReference type="PROSITE" id="PS50118">
    <property type="entry name" value="HMG_BOX_2"/>
    <property type="match status" value="1"/>
</dbReference>
<evidence type="ECO:0000313" key="6">
    <source>
        <dbReference type="WBParaSite" id="TREG1_32980.1"/>
    </source>
</evidence>
<keyword evidence="1" id="KW-0238">DNA-binding</keyword>
<dbReference type="SMART" id="SM00398">
    <property type="entry name" value="HMG"/>
    <property type="match status" value="1"/>
</dbReference>
<dbReference type="GO" id="GO:0016514">
    <property type="term" value="C:SWI/SNF complex"/>
    <property type="evidence" value="ECO:0007669"/>
    <property type="project" value="TreeGrafter"/>
</dbReference>
<evidence type="ECO:0000313" key="5">
    <source>
        <dbReference type="Proteomes" id="UP000050795"/>
    </source>
</evidence>
<keyword evidence="2" id="KW-0175">Coiled coil</keyword>
<dbReference type="InterPro" id="IPR009071">
    <property type="entry name" value="HMG_box_dom"/>
</dbReference>
<feature type="domain" description="HMG box" evidence="4">
    <location>
        <begin position="44"/>
        <end position="112"/>
    </location>
</feature>
<dbReference type="GO" id="GO:0045892">
    <property type="term" value="P:negative regulation of DNA-templated transcription"/>
    <property type="evidence" value="ECO:0007669"/>
    <property type="project" value="TreeGrafter"/>
</dbReference>
<keyword evidence="1" id="KW-0539">Nucleus</keyword>
<dbReference type="PANTHER" id="PTHR46232">
    <property type="entry name" value="SMARCE1 REGULATOR OF CHROMATIN"/>
    <property type="match status" value="1"/>
</dbReference>
<feature type="compositionally biased region" description="Basic and acidic residues" evidence="3">
    <location>
        <begin position="31"/>
        <end position="45"/>
    </location>
</feature>
<evidence type="ECO:0000256" key="2">
    <source>
        <dbReference type="SAM" id="Coils"/>
    </source>
</evidence>
<dbReference type="Pfam" id="PF00505">
    <property type="entry name" value="HMG_box"/>
    <property type="match status" value="1"/>
</dbReference>
<dbReference type="GO" id="GO:0031492">
    <property type="term" value="F:nucleosomal DNA binding"/>
    <property type="evidence" value="ECO:0007669"/>
    <property type="project" value="TreeGrafter"/>
</dbReference>
<protein>
    <recommendedName>
        <fullName evidence="4">HMG box domain-containing protein</fullName>
    </recommendedName>
</protein>
<evidence type="ECO:0000256" key="3">
    <source>
        <dbReference type="SAM" id="MobiDB-lite"/>
    </source>
</evidence>
<dbReference type="CDD" id="cd21983">
    <property type="entry name" value="HMG-box_SMARCE1"/>
    <property type="match status" value="1"/>
</dbReference>
<accession>A0AA85JHT9</accession>
<dbReference type="Proteomes" id="UP000050795">
    <property type="component" value="Unassembled WGS sequence"/>
</dbReference>
<feature type="compositionally biased region" description="Acidic residues" evidence="3">
    <location>
        <begin position="162"/>
        <end position="172"/>
    </location>
</feature>
<feature type="coiled-coil region" evidence="2">
    <location>
        <begin position="212"/>
        <end position="239"/>
    </location>
</feature>
<proteinExistence type="predicted"/>
<dbReference type="AlphaFoldDB" id="A0AA85JHT9"/>
<keyword evidence="5" id="KW-1185">Reference proteome</keyword>
<feature type="compositionally biased region" description="Basic and acidic residues" evidence="3">
    <location>
        <begin position="131"/>
        <end position="161"/>
    </location>
</feature>
<evidence type="ECO:0000259" key="4">
    <source>
        <dbReference type="PROSITE" id="PS50118"/>
    </source>
</evidence>
<feature type="region of interest" description="Disordered" evidence="3">
    <location>
        <begin position="131"/>
        <end position="173"/>
    </location>
</feature>
<reference evidence="5" key="1">
    <citation type="submission" date="2022-06" db="EMBL/GenBank/DDBJ databases">
        <authorList>
            <person name="Berger JAMES D."/>
            <person name="Berger JAMES D."/>
        </authorList>
    </citation>
    <scope>NUCLEOTIDE SEQUENCE [LARGE SCALE GENOMIC DNA]</scope>
</reference>
<reference evidence="6" key="2">
    <citation type="submission" date="2023-11" db="UniProtKB">
        <authorList>
            <consortium name="WormBaseParasite"/>
        </authorList>
    </citation>
    <scope>IDENTIFICATION</scope>
</reference>
<dbReference type="PANTHER" id="PTHR46232:SF1">
    <property type="entry name" value="SWI_SNF-RELATED MATRIX-ASSOCIATED ACTIN-DEPENDENT REGULATOR OF CHROMATIN SUBFAMILY E MEMBER 1"/>
    <property type="match status" value="1"/>
</dbReference>
<sequence>MYFACYILTADSKSYYLQSPQNNFQSVRMSSKSDMRVPKPPKPPEKPLMPYMRYSRKVWEQVKNSNPHLKLWEVGKIIGQMWRELPDDEKMLYMEEYDAEKTQYTELLRQYHTSPAYQAWLLAKERAEKSMEEQDQERRQSILRSRDRGNEVPQGDLRESYILEDNEEDTEDQYTAKHVAAARFQRNHRLMLEVLSDARLPDPGQLITQSRLDMLRLQVEQLRNHKRNLCQEIDGCEARHQAKVQRIREESERFRLEYEKIKAGRPVITESQFADMIVKRSRIYSVRRKIGSLVIWRSWR</sequence>
<dbReference type="Gene3D" id="1.10.30.10">
    <property type="entry name" value="High mobility group box domain"/>
    <property type="match status" value="1"/>
</dbReference>
<dbReference type="GO" id="GO:0016922">
    <property type="term" value="F:nuclear receptor binding"/>
    <property type="evidence" value="ECO:0007669"/>
    <property type="project" value="TreeGrafter"/>
</dbReference>
<feature type="DNA-binding region" description="HMG box" evidence="1">
    <location>
        <begin position="44"/>
        <end position="112"/>
    </location>
</feature>
<evidence type="ECO:0000256" key="1">
    <source>
        <dbReference type="PROSITE-ProRule" id="PRU00267"/>
    </source>
</evidence>
<feature type="region of interest" description="Disordered" evidence="3">
    <location>
        <begin position="27"/>
        <end position="47"/>
    </location>
</feature>
<dbReference type="WBParaSite" id="TREG1_32980.1">
    <property type="protein sequence ID" value="TREG1_32980.1"/>
    <property type="gene ID" value="TREG1_32980"/>
</dbReference>
<dbReference type="SUPFAM" id="SSF47095">
    <property type="entry name" value="HMG-box"/>
    <property type="match status" value="1"/>
</dbReference>
<name>A0AA85JHT9_TRIRE</name>
<organism evidence="5 6">
    <name type="scientific">Trichobilharzia regenti</name>
    <name type="common">Nasal bird schistosome</name>
    <dbReference type="NCBI Taxonomy" id="157069"/>
    <lineage>
        <taxon>Eukaryota</taxon>
        <taxon>Metazoa</taxon>
        <taxon>Spiralia</taxon>
        <taxon>Lophotrochozoa</taxon>
        <taxon>Platyhelminthes</taxon>
        <taxon>Trematoda</taxon>
        <taxon>Digenea</taxon>
        <taxon>Strigeidida</taxon>
        <taxon>Schistosomatoidea</taxon>
        <taxon>Schistosomatidae</taxon>
        <taxon>Trichobilharzia</taxon>
    </lineage>
</organism>
<dbReference type="InterPro" id="IPR036910">
    <property type="entry name" value="HMG_box_dom_sf"/>
</dbReference>